<feature type="domain" description="Methyl-accepting transducer" evidence="5">
    <location>
        <begin position="113"/>
        <end position="384"/>
    </location>
</feature>
<dbReference type="PANTHER" id="PTHR32089:SF112">
    <property type="entry name" value="LYSOZYME-LIKE PROTEIN-RELATED"/>
    <property type="match status" value="1"/>
</dbReference>
<evidence type="ECO:0000256" key="1">
    <source>
        <dbReference type="ARBA" id="ARBA00023224"/>
    </source>
</evidence>
<dbReference type="GO" id="GO:0004888">
    <property type="term" value="F:transmembrane signaling receptor activity"/>
    <property type="evidence" value="ECO:0007669"/>
    <property type="project" value="InterPro"/>
</dbReference>
<dbReference type="SMART" id="SM00283">
    <property type="entry name" value="MA"/>
    <property type="match status" value="1"/>
</dbReference>
<dbReference type="EMBL" id="BFBB01000008">
    <property type="protein sequence ID" value="GBF51682.1"/>
    <property type="molecule type" value="Genomic_DNA"/>
</dbReference>
<dbReference type="PROSITE" id="PS50111">
    <property type="entry name" value="CHEMOTAXIS_TRANSDUC_2"/>
    <property type="match status" value="1"/>
</dbReference>
<evidence type="ECO:0000313" key="7">
    <source>
        <dbReference type="EMBL" id="GBF51682.1"/>
    </source>
</evidence>
<gene>
    <name evidence="7" type="ORF">LPTSP4_32200</name>
</gene>
<dbReference type="InterPro" id="IPR003660">
    <property type="entry name" value="HAMP_dom"/>
</dbReference>
<dbReference type="PROSITE" id="PS50885">
    <property type="entry name" value="HAMP"/>
    <property type="match status" value="1"/>
</dbReference>
<comment type="caution">
    <text evidence="7">The sequence shown here is derived from an EMBL/GenBank/DDBJ whole genome shotgun (WGS) entry which is preliminary data.</text>
</comment>
<evidence type="ECO:0000259" key="6">
    <source>
        <dbReference type="PROSITE" id="PS50885"/>
    </source>
</evidence>
<keyword evidence="4" id="KW-0472">Membrane</keyword>
<keyword evidence="4" id="KW-1133">Transmembrane helix</keyword>
<dbReference type="GO" id="GO:0006935">
    <property type="term" value="P:chemotaxis"/>
    <property type="evidence" value="ECO:0007669"/>
    <property type="project" value="InterPro"/>
</dbReference>
<keyword evidence="4" id="KW-0812">Transmembrane</keyword>
<dbReference type="PRINTS" id="PR00260">
    <property type="entry name" value="CHEMTRNSDUCR"/>
</dbReference>
<dbReference type="Proteomes" id="UP000245133">
    <property type="component" value="Unassembled WGS sequence"/>
</dbReference>
<dbReference type="Gene3D" id="1.10.287.950">
    <property type="entry name" value="Methyl-accepting chemotaxis protein"/>
    <property type="match status" value="1"/>
</dbReference>
<evidence type="ECO:0000313" key="8">
    <source>
        <dbReference type="Proteomes" id="UP000245133"/>
    </source>
</evidence>
<name>A0A2P2E488_9LEPT</name>
<accession>A0A2P2E488</accession>
<reference evidence="7 8" key="1">
    <citation type="submission" date="2018-02" db="EMBL/GenBank/DDBJ databases">
        <title>Novel Leptospira species isolated from soil and water in Japan.</title>
        <authorList>
            <person name="Nakao R."/>
            <person name="Masuzawa T."/>
        </authorList>
    </citation>
    <scope>NUCLEOTIDE SEQUENCE [LARGE SCALE GENOMIC DNA]</scope>
    <source>
        <strain evidence="7 8">YH101</strain>
    </source>
</reference>
<dbReference type="Pfam" id="PF00015">
    <property type="entry name" value="MCPsignal"/>
    <property type="match status" value="1"/>
</dbReference>
<comment type="similarity">
    <text evidence="2">Belongs to the methyl-accepting chemotaxis (MCP) protein family.</text>
</comment>
<proteinExistence type="inferred from homology"/>
<dbReference type="PANTHER" id="PTHR32089">
    <property type="entry name" value="METHYL-ACCEPTING CHEMOTAXIS PROTEIN MCPB"/>
    <property type="match status" value="1"/>
</dbReference>
<dbReference type="SUPFAM" id="SSF58104">
    <property type="entry name" value="Methyl-accepting chemotaxis protein (MCP) signaling domain"/>
    <property type="match status" value="1"/>
</dbReference>
<dbReference type="GO" id="GO:0016020">
    <property type="term" value="C:membrane"/>
    <property type="evidence" value="ECO:0007669"/>
    <property type="project" value="InterPro"/>
</dbReference>
<feature type="domain" description="HAMP" evidence="6">
    <location>
        <begin position="42"/>
        <end position="94"/>
    </location>
</feature>
<evidence type="ECO:0008006" key="9">
    <source>
        <dbReference type="Google" id="ProtNLM"/>
    </source>
</evidence>
<evidence type="ECO:0000259" key="5">
    <source>
        <dbReference type="PROSITE" id="PS50111"/>
    </source>
</evidence>
<dbReference type="AlphaFoldDB" id="A0A2P2E488"/>
<keyword evidence="1 3" id="KW-0807">Transducer</keyword>
<dbReference type="InterPro" id="IPR004089">
    <property type="entry name" value="MCPsignal_dom"/>
</dbReference>
<dbReference type="GO" id="GO:0007165">
    <property type="term" value="P:signal transduction"/>
    <property type="evidence" value="ECO:0007669"/>
    <property type="project" value="UniProtKB-KW"/>
</dbReference>
<evidence type="ECO:0000256" key="4">
    <source>
        <dbReference type="SAM" id="Phobius"/>
    </source>
</evidence>
<dbReference type="SMART" id="SM00304">
    <property type="entry name" value="HAMP"/>
    <property type="match status" value="1"/>
</dbReference>
<dbReference type="InterPro" id="IPR004090">
    <property type="entry name" value="Chemotax_Me-accpt_rcpt"/>
</dbReference>
<evidence type="ECO:0000256" key="3">
    <source>
        <dbReference type="PROSITE-ProRule" id="PRU00284"/>
    </source>
</evidence>
<evidence type="ECO:0000256" key="2">
    <source>
        <dbReference type="ARBA" id="ARBA00029447"/>
    </source>
</evidence>
<organism evidence="7 8">
    <name type="scientific">Leptospira ryugenii</name>
    <dbReference type="NCBI Taxonomy" id="1917863"/>
    <lineage>
        <taxon>Bacteria</taxon>
        <taxon>Pseudomonadati</taxon>
        <taxon>Spirochaetota</taxon>
        <taxon>Spirochaetia</taxon>
        <taxon>Leptospirales</taxon>
        <taxon>Leptospiraceae</taxon>
        <taxon>Leptospira</taxon>
    </lineage>
</organism>
<dbReference type="CDD" id="cd06225">
    <property type="entry name" value="HAMP"/>
    <property type="match status" value="1"/>
</dbReference>
<feature type="transmembrane region" description="Helical" evidence="4">
    <location>
        <begin position="20"/>
        <end position="39"/>
    </location>
</feature>
<keyword evidence="8" id="KW-1185">Reference proteome</keyword>
<protein>
    <recommendedName>
        <fullName evidence="9">Methyl-accepting chemotaxis protein signaling domain protein</fullName>
    </recommendedName>
</protein>
<sequence>MFRVITPIFVAFHSLLLERVFTGLCIIAGLCVGYFSYIIGKKSLLRTILNVGHFTESLAKGDFRSRLSIQSKDEIGEFVHNFNSLMDVVKNAISTIQGLSLNIDETLNEQHSATNDLSQNAQKLSSGYDYLLSESEKNAKDLSFSISQFTVLVYSMESLIQKIDELSSAVLRLNTISKQSLLEIRGFEEKFSSVDTHLQSLKKNMDYIDLSSDKIAKTISTVQSISDKINLLSLNAAIESARAGEHGRGFAVVSEEISKLATQTRASLKDIQSLVTDNQSQVKTGMLSFYQSSEFIAEVLNDTKKIVENFENLGTEMETQSKNQTNVSREANEAIEITNLIQSILKRYQESFDEIKNVINSVSEIGIQNAASAEELSASAEEIKLISNRLAEQAQFFRLN</sequence>